<dbReference type="CDD" id="cd01647">
    <property type="entry name" value="RT_LTR"/>
    <property type="match status" value="1"/>
</dbReference>
<evidence type="ECO:0000313" key="11">
    <source>
        <dbReference type="Proteomes" id="UP001165121"/>
    </source>
</evidence>
<feature type="compositionally biased region" description="Polar residues" evidence="8">
    <location>
        <begin position="1313"/>
        <end position="1322"/>
    </location>
</feature>
<dbReference type="Proteomes" id="UP001165121">
    <property type="component" value="Unassembled WGS sequence"/>
</dbReference>
<dbReference type="InterPro" id="IPR043502">
    <property type="entry name" value="DNA/RNA_pol_sf"/>
</dbReference>
<keyword evidence="2" id="KW-0808">Transferase</keyword>
<dbReference type="SUPFAM" id="SSF56672">
    <property type="entry name" value="DNA/RNA polymerases"/>
    <property type="match status" value="1"/>
</dbReference>
<feature type="compositionally biased region" description="Low complexity" evidence="8">
    <location>
        <begin position="1883"/>
        <end position="1897"/>
    </location>
</feature>
<evidence type="ECO:0000256" key="8">
    <source>
        <dbReference type="SAM" id="MobiDB-lite"/>
    </source>
</evidence>
<feature type="region of interest" description="Disordered" evidence="8">
    <location>
        <begin position="138"/>
        <end position="298"/>
    </location>
</feature>
<dbReference type="InterPro" id="IPR043128">
    <property type="entry name" value="Rev_trsase/Diguanyl_cyclase"/>
</dbReference>
<dbReference type="GO" id="GO:0008233">
    <property type="term" value="F:peptidase activity"/>
    <property type="evidence" value="ECO:0007669"/>
    <property type="project" value="UniProtKB-KW"/>
</dbReference>
<dbReference type="OrthoDB" id="129867at2759"/>
<dbReference type="Gene3D" id="3.30.70.270">
    <property type="match status" value="2"/>
</dbReference>
<feature type="compositionally biased region" description="Basic residues" evidence="8">
    <location>
        <begin position="187"/>
        <end position="198"/>
    </location>
</feature>
<proteinExistence type="predicted"/>
<dbReference type="EMBL" id="BSXT01001455">
    <property type="protein sequence ID" value="GMF42572.1"/>
    <property type="molecule type" value="Genomic_DNA"/>
</dbReference>
<dbReference type="Pfam" id="PF00078">
    <property type="entry name" value="RVT_1"/>
    <property type="match status" value="1"/>
</dbReference>
<dbReference type="InterPro" id="IPR012337">
    <property type="entry name" value="RNaseH-like_sf"/>
</dbReference>
<evidence type="ECO:0000256" key="5">
    <source>
        <dbReference type="ARBA" id="ARBA00022759"/>
    </source>
</evidence>
<evidence type="ECO:0000256" key="4">
    <source>
        <dbReference type="ARBA" id="ARBA00022722"/>
    </source>
</evidence>
<dbReference type="InterPro" id="IPR041373">
    <property type="entry name" value="RT_RNaseH"/>
</dbReference>
<evidence type="ECO:0000313" key="10">
    <source>
        <dbReference type="EMBL" id="GMF42572.1"/>
    </source>
</evidence>
<dbReference type="PANTHER" id="PTHR37984">
    <property type="entry name" value="PROTEIN CBG26694"/>
    <property type="match status" value="1"/>
</dbReference>
<dbReference type="InterPro" id="IPR000477">
    <property type="entry name" value="RT_dom"/>
</dbReference>
<evidence type="ECO:0000256" key="6">
    <source>
        <dbReference type="ARBA" id="ARBA00022801"/>
    </source>
</evidence>
<feature type="compositionally biased region" description="Basic residues" evidence="8">
    <location>
        <begin position="1283"/>
        <end position="1295"/>
    </location>
</feature>
<name>A0A9W6XPD2_9STRA</name>
<feature type="compositionally biased region" description="Low complexity" evidence="8">
    <location>
        <begin position="1328"/>
        <end position="1385"/>
    </location>
</feature>
<feature type="domain" description="Integrase catalytic" evidence="9">
    <location>
        <begin position="1574"/>
        <end position="1660"/>
    </location>
</feature>
<dbReference type="InterPro" id="IPR001584">
    <property type="entry name" value="Integrase_cat-core"/>
</dbReference>
<dbReference type="FunFam" id="3.10.10.10:FF:000007">
    <property type="entry name" value="Retrovirus-related Pol polyprotein from transposon 17.6-like Protein"/>
    <property type="match status" value="1"/>
</dbReference>
<dbReference type="InterPro" id="IPR036397">
    <property type="entry name" value="RNaseH_sf"/>
</dbReference>
<dbReference type="Pfam" id="PF17917">
    <property type="entry name" value="RT_RNaseH"/>
    <property type="match status" value="1"/>
</dbReference>
<evidence type="ECO:0000256" key="2">
    <source>
        <dbReference type="ARBA" id="ARBA00022679"/>
    </source>
</evidence>
<dbReference type="PROSITE" id="PS50994">
    <property type="entry name" value="INTEGRASE"/>
    <property type="match status" value="1"/>
</dbReference>
<feature type="compositionally biased region" description="Basic and acidic residues" evidence="8">
    <location>
        <begin position="261"/>
        <end position="271"/>
    </location>
</feature>
<dbReference type="GO" id="GO:0003676">
    <property type="term" value="F:nucleic acid binding"/>
    <property type="evidence" value="ECO:0007669"/>
    <property type="project" value="InterPro"/>
</dbReference>
<dbReference type="GO" id="GO:0004519">
    <property type="term" value="F:endonuclease activity"/>
    <property type="evidence" value="ECO:0007669"/>
    <property type="project" value="UniProtKB-KW"/>
</dbReference>
<feature type="region of interest" description="Disordered" evidence="8">
    <location>
        <begin position="1796"/>
        <end position="1844"/>
    </location>
</feature>
<feature type="compositionally biased region" description="Basic and acidic residues" evidence="8">
    <location>
        <begin position="284"/>
        <end position="298"/>
    </location>
</feature>
<feature type="region of interest" description="Disordered" evidence="8">
    <location>
        <begin position="361"/>
        <end position="385"/>
    </location>
</feature>
<keyword evidence="4" id="KW-0540">Nuclease</keyword>
<dbReference type="GO" id="GO:0003964">
    <property type="term" value="F:RNA-directed DNA polymerase activity"/>
    <property type="evidence" value="ECO:0007669"/>
    <property type="project" value="UniProtKB-KW"/>
</dbReference>
<keyword evidence="5" id="KW-0255">Endonuclease</keyword>
<dbReference type="GO" id="GO:0006508">
    <property type="term" value="P:proteolysis"/>
    <property type="evidence" value="ECO:0007669"/>
    <property type="project" value="UniProtKB-KW"/>
</dbReference>
<evidence type="ECO:0000256" key="1">
    <source>
        <dbReference type="ARBA" id="ARBA00022670"/>
    </source>
</evidence>
<keyword evidence="6" id="KW-0378">Hydrolase</keyword>
<keyword evidence="11" id="KW-1185">Reference proteome</keyword>
<dbReference type="InterPro" id="IPR050951">
    <property type="entry name" value="Retrovirus_Pol_polyprotein"/>
</dbReference>
<feature type="compositionally biased region" description="Polar residues" evidence="8">
    <location>
        <begin position="1251"/>
        <end position="1282"/>
    </location>
</feature>
<dbReference type="GO" id="GO:0015074">
    <property type="term" value="P:DNA integration"/>
    <property type="evidence" value="ECO:0007669"/>
    <property type="project" value="InterPro"/>
</dbReference>
<sequence length="1904" mass="210333">MAEWRVGQRRMMPGETYTDFAAALRDLCGSNRIKERVLLAQFYRSLDRTTRLLVKQRPKPTTLEEAVEKATEINDPIDNVAQGMENIGQAFVTAPDSYIVPASGTTGHMALIPGVAPKGRVWNGHLWAPLARKRAASTAVPTMAKRTVTTKTDRKAKVNMATGRDDHEEESEDDQAAGAPYSPPPAKKSKLTVRHSKATVRQAKGTSTARTQREAPECSPRSSVTRAEARAEAAGKRRSSGVGGSRRPTEPGTPQQPVRKMRNDSMVHETDGTTASMTAVGGDGEPKVDENEGSRDESMAVVRRAVAAHVDEELAVCDHERADRYVSTVRSAMAALRYAHEMDDKNSGGQCGNGGVIRPAPTRTTASVTEHPEQVSASEEGDELTTGEGAAAANDTMITESSPLEIGTELTSETMTELGNVARVRMAVKRSKRVAKLRRAQRAREKADRGAVGDDEVARVVAELKAERELRRLQQARDARAALDERRLKCADADGGEMRTGERAHVNLVWLDSTANTDDDDNDDSGMKVEAGDGLPTATMIVDEVAQHAKIDSGARYSVAGKERMMRGERKHIDAPKVMIDGCIIAGCTDEFLIGVDFLESHRSTMDFDRRQVRYDERGHKVIIPFRTTDAKYDSMKAAVRLACSTNLHRRTVQSVEVAIAAPDGEEGIFQPTVNNGAVLLASTVTKVNNGKALIPAINTYGGRIRLPSRKELGVWVHITRDIELLQMHGELQPERVQAWLDELGDTVTPLDDERDVNIGTTKSDARALVLKLLRAYRDLADAKEECPSATTLNVEHHIGTGDAAPIMMRRRRQAQTEDAMVDSNVDTMLSAGVIEPGEGARGFPGVLVRKKDGAFTTLDLRSGYWQIRVAEEDRDKTAFMTKRGLYRFRRMPFGLTNAPATFQLLMNGVLRGLTWMSCLVYLDDIIIFTKGSIEQHVIEVAGVLERLRAAGLSLKLVHLAGYYRKFIAAFGAIVEPLTRLLKKDIPWEWSEAQEFAFGRVKMLLTTRPWLLYPNFELPFRLVTDACKVGLGACLMQDHGRGRQPIAYGSKVNSTAETNYSITVLESLAVVWSVKMFRPYLYGRAFTIITDHAALKWLMTRPNLAGRLHRWSLVLQEYEFQVEYRPGATNVVADALSTAPASVRVAAGRHRHHRPPTGLKSNSSTVEDCTATISTAEVVQTAATILTATADEAAVHGGNDEYAIDMADTLPMVISSNTNSRMSTTMMTGSTTTATRQPVTNEAERRTTINEPMSNDTGMRTPGTENATMVTTNPDRITATTSGRRRAKKPAKPATRRSERIRERAEEHVRGATTPTVESNAGSVALGTKQPPTTTTTLMSTVTTTPRNAKTTTPTRTSKTSARTKTSPMSSTQAANETATKHAAAPENRGSSVPMAMDDWYDLHDDAEHEHTDDYILQLSDDEVAEAQKCSKFAKRLLTAGIYSGMNVVSRYGLVTIWTANGWRVVLPPTLWPAVFKEMHGSVWSGHLRGPHTYGRVTQLYWWPGLYREVRRWVRGCPECTSRKAKPRDLIPPLRSLRGGAVGDRWTLDVAGPFPIAAGGERYVIAAVEYVTRYAMAGKVIEELVQLLQAHRINPVPYRPQLVGLVERFHRSWKDCVATFMQNDDQADWNLWVKFAVHMYNSARHSTVAISPNELMMGRRLRAPNELLRRTELTEAGELTTYHAQLMKAMDRSHECAERARRREQERQARVTPRVALWWNVGDDDDAIKQVSTYSNMSCCPVVTRRNGRPTMETYGLTREAMHDLDGPLSPNTNDFTETTGSWKTLVLMKACKEAGTSETDETVGTGDAPSDDVEVPSKCGTKPRRPRARQDRLHGGTETAGSLGPLVLQRDINSPFAVDRALFLLRSTAHFPFCAHTRGPSELNEPNEPNEPNELNELNEPDD</sequence>
<organism evidence="10 11">
    <name type="scientific">Phytophthora fragariaefolia</name>
    <dbReference type="NCBI Taxonomy" id="1490495"/>
    <lineage>
        <taxon>Eukaryota</taxon>
        <taxon>Sar</taxon>
        <taxon>Stramenopiles</taxon>
        <taxon>Oomycota</taxon>
        <taxon>Peronosporomycetes</taxon>
        <taxon>Peronosporales</taxon>
        <taxon>Peronosporaceae</taxon>
        <taxon>Phytophthora</taxon>
    </lineage>
</organism>
<evidence type="ECO:0000259" key="9">
    <source>
        <dbReference type="PROSITE" id="PS50994"/>
    </source>
</evidence>
<feature type="compositionally biased region" description="Basic and acidic residues" evidence="8">
    <location>
        <begin position="1296"/>
        <end position="1310"/>
    </location>
</feature>
<dbReference type="PANTHER" id="PTHR37984:SF5">
    <property type="entry name" value="PROTEIN NYNRIN-LIKE"/>
    <property type="match status" value="1"/>
</dbReference>
<keyword evidence="7" id="KW-0695">RNA-directed DNA polymerase</keyword>
<dbReference type="InterPro" id="IPR041588">
    <property type="entry name" value="Integrase_H2C2"/>
</dbReference>
<dbReference type="Gene3D" id="1.10.340.70">
    <property type="match status" value="1"/>
</dbReference>
<evidence type="ECO:0000256" key="7">
    <source>
        <dbReference type="ARBA" id="ARBA00022918"/>
    </source>
</evidence>
<comment type="caution">
    <text evidence="10">The sequence shown here is derived from an EMBL/GenBank/DDBJ whole genome shotgun (WGS) entry which is preliminary data.</text>
</comment>
<feature type="region of interest" description="Disordered" evidence="8">
    <location>
        <begin position="1878"/>
        <end position="1904"/>
    </location>
</feature>
<accession>A0A9W6XPD2</accession>
<dbReference type="SUPFAM" id="SSF53098">
    <property type="entry name" value="Ribonuclease H-like"/>
    <property type="match status" value="1"/>
</dbReference>
<evidence type="ECO:0000256" key="3">
    <source>
        <dbReference type="ARBA" id="ARBA00022695"/>
    </source>
</evidence>
<keyword evidence="1" id="KW-0645">Protease</keyword>
<feature type="region of interest" description="Disordered" evidence="8">
    <location>
        <begin position="1251"/>
        <end position="1393"/>
    </location>
</feature>
<reference evidence="10" key="1">
    <citation type="submission" date="2023-04" db="EMBL/GenBank/DDBJ databases">
        <title>Phytophthora fragariaefolia NBRC 109709.</title>
        <authorList>
            <person name="Ichikawa N."/>
            <person name="Sato H."/>
            <person name="Tonouchi N."/>
        </authorList>
    </citation>
    <scope>NUCLEOTIDE SEQUENCE</scope>
    <source>
        <strain evidence="10">NBRC 109709</strain>
    </source>
</reference>
<dbReference type="Gene3D" id="3.30.420.10">
    <property type="entry name" value="Ribonuclease H-like superfamily/Ribonuclease H"/>
    <property type="match status" value="1"/>
</dbReference>
<protein>
    <submittedName>
        <fullName evidence="10">Unnamed protein product</fullName>
    </submittedName>
</protein>
<keyword evidence="3" id="KW-0548">Nucleotidyltransferase</keyword>
<gene>
    <name evidence="10" type="ORF">Pfra01_001400400</name>
</gene>
<dbReference type="Gene3D" id="3.10.10.10">
    <property type="entry name" value="HIV Type 1 Reverse Transcriptase, subunit A, domain 1"/>
    <property type="match status" value="1"/>
</dbReference>
<dbReference type="Pfam" id="PF17921">
    <property type="entry name" value="Integrase_H2C2"/>
    <property type="match status" value="1"/>
</dbReference>
<dbReference type="CDD" id="cd09274">
    <property type="entry name" value="RNase_HI_RT_Ty3"/>
    <property type="match status" value="1"/>
</dbReference>